<protein>
    <submittedName>
        <fullName evidence="1">Uncharacterized protein</fullName>
    </submittedName>
</protein>
<dbReference type="EMBL" id="CM056744">
    <property type="protein sequence ID" value="KAJ8668265.1"/>
    <property type="molecule type" value="Genomic_DNA"/>
</dbReference>
<evidence type="ECO:0000313" key="2">
    <source>
        <dbReference type="Proteomes" id="UP001239111"/>
    </source>
</evidence>
<reference evidence="1" key="1">
    <citation type="submission" date="2023-04" db="EMBL/GenBank/DDBJ databases">
        <title>A chromosome-level genome assembly of the parasitoid wasp Eretmocerus hayati.</title>
        <authorList>
            <person name="Zhong Y."/>
            <person name="Liu S."/>
            <person name="Liu Y."/>
        </authorList>
    </citation>
    <scope>NUCLEOTIDE SEQUENCE</scope>
    <source>
        <strain evidence="1">ZJU_SS_LIU_2023</strain>
    </source>
</reference>
<organism evidence="1 2">
    <name type="scientific">Eretmocerus hayati</name>
    <dbReference type="NCBI Taxonomy" id="131215"/>
    <lineage>
        <taxon>Eukaryota</taxon>
        <taxon>Metazoa</taxon>
        <taxon>Ecdysozoa</taxon>
        <taxon>Arthropoda</taxon>
        <taxon>Hexapoda</taxon>
        <taxon>Insecta</taxon>
        <taxon>Pterygota</taxon>
        <taxon>Neoptera</taxon>
        <taxon>Endopterygota</taxon>
        <taxon>Hymenoptera</taxon>
        <taxon>Apocrita</taxon>
        <taxon>Proctotrupomorpha</taxon>
        <taxon>Chalcidoidea</taxon>
        <taxon>Aphelinidae</taxon>
        <taxon>Aphelininae</taxon>
        <taxon>Eretmocerus</taxon>
    </lineage>
</organism>
<dbReference type="Proteomes" id="UP001239111">
    <property type="component" value="Chromosome 4"/>
</dbReference>
<accession>A0ACC2NFA1</accession>
<comment type="caution">
    <text evidence="1">The sequence shown here is derived from an EMBL/GenBank/DDBJ whole genome shotgun (WGS) entry which is preliminary data.</text>
</comment>
<gene>
    <name evidence="1" type="ORF">QAD02_009928</name>
</gene>
<evidence type="ECO:0000313" key="1">
    <source>
        <dbReference type="EMBL" id="KAJ8668265.1"/>
    </source>
</evidence>
<proteinExistence type="predicted"/>
<sequence>MKIPRKFWSQVPQRWVTVFVIFFGSFNIISMRTFLPLIITQMVAPVKKDKHLMGEECPDSNSNNITFTSNHHANGTSTRELSHWSEYTQGIILSSFHWTFLVTNILGGLIAEKYGGKRCLGLCILFTSVLTLLTPTSIHWGGSTAFICIRALMGLPGGIKHPAMEILAAKWIPLSERSRAYTLILAGGPFGSVFGTTIAGLILQYVDNGWPIVFYALGSLGFLSFFVHYALCYDKPSENPYISHSEVQYLDENLKDIHDEKPATPWRFILTSAPVWALIISVVGRSWSATTLANGMPKYMSSVLKFSIRDNALFSSLPVLGSWVIGFFTSSIVDSLIAKNQMKITQVRKIGATVSSVVAGSFVIGASYAGCNGVLVVLLFTISILLKGFSYSSIKLNMRDLSPNYVGVITGLVRGISNFSSILSPYVVGIMTGNQTMSEWREVFWMTFIILFLTNIIYIIFGSGDLQKWNDPTYLKNDIELSKEAVDKNVK</sequence>
<keyword evidence="2" id="KW-1185">Reference proteome</keyword>
<name>A0ACC2NFA1_9HYME</name>